<keyword evidence="3" id="KW-1185">Reference proteome</keyword>
<dbReference type="EMBL" id="JAFCLK010000020">
    <property type="protein sequence ID" value="MBR1138273.1"/>
    <property type="molecule type" value="Genomic_DNA"/>
</dbReference>
<evidence type="ECO:0000256" key="1">
    <source>
        <dbReference type="SAM" id="Phobius"/>
    </source>
</evidence>
<accession>A0ABS5GAB1</accession>
<protein>
    <submittedName>
        <fullName evidence="2">Uncharacterized protein</fullName>
    </submittedName>
</protein>
<evidence type="ECO:0000313" key="2">
    <source>
        <dbReference type="EMBL" id="MBR1138273.1"/>
    </source>
</evidence>
<keyword evidence="1" id="KW-0812">Transmembrane</keyword>
<evidence type="ECO:0000313" key="3">
    <source>
        <dbReference type="Proteomes" id="UP001314635"/>
    </source>
</evidence>
<dbReference type="Proteomes" id="UP001314635">
    <property type="component" value="Unassembled WGS sequence"/>
</dbReference>
<proteinExistence type="predicted"/>
<organism evidence="2 3">
    <name type="scientific">Bradyrhizobium denitrificans</name>
    <dbReference type="NCBI Taxonomy" id="2734912"/>
    <lineage>
        <taxon>Bacteria</taxon>
        <taxon>Pseudomonadati</taxon>
        <taxon>Pseudomonadota</taxon>
        <taxon>Alphaproteobacteria</taxon>
        <taxon>Hyphomicrobiales</taxon>
        <taxon>Nitrobacteraceae</taxon>
        <taxon>Bradyrhizobium</taxon>
    </lineage>
</organism>
<name>A0ABS5GAB1_9BRAD</name>
<keyword evidence="1" id="KW-0472">Membrane</keyword>
<comment type="caution">
    <text evidence="2">The sequence shown here is derived from an EMBL/GenBank/DDBJ whole genome shotgun (WGS) entry which is preliminary data.</text>
</comment>
<feature type="transmembrane region" description="Helical" evidence="1">
    <location>
        <begin position="43"/>
        <end position="65"/>
    </location>
</feature>
<gene>
    <name evidence="2" type="ORF">JQ619_21120</name>
</gene>
<sequence>MDVLDLMIRIFAVVSNIRGHIPQSDGFDSFRDDQAPVGLLGNLAMFLTTVFCVAAGLAFVTLLAIRWLG</sequence>
<dbReference type="RefSeq" id="WP_012046648.1">
    <property type="nucleotide sequence ID" value="NZ_JABFDP010000006.1"/>
</dbReference>
<reference evidence="3" key="1">
    <citation type="journal article" date="2021" name="ISME J.">
        <title>Evolutionary origin and ecological implication of a unique nif island in free-living Bradyrhizobium lineages.</title>
        <authorList>
            <person name="Tao J."/>
        </authorList>
    </citation>
    <scope>NUCLEOTIDE SEQUENCE [LARGE SCALE GENOMIC DNA]</scope>
    <source>
        <strain evidence="3">SZCCT0094</strain>
    </source>
</reference>
<keyword evidence="1" id="KW-1133">Transmembrane helix</keyword>